<evidence type="ECO:0000256" key="1">
    <source>
        <dbReference type="ARBA" id="ARBA00004651"/>
    </source>
</evidence>
<gene>
    <name evidence="9" type="ORF">IAB51_00695</name>
</gene>
<reference evidence="9" key="2">
    <citation type="journal article" date="2021" name="PeerJ">
        <title>Extensive microbial diversity within the chicken gut microbiome revealed by metagenomics and culture.</title>
        <authorList>
            <person name="Gilroy R."/>
            <person name="Ravi A."/>
            <person name="Getino M."/>
            <person name="Pursley I."/>
            <person name="Horton D.L."/>
            <person name="Alikhan N.F."/>
            <person name="Baker D."/>
            <person name="Gharbi K."/>
            <person name="Hall N."/>
            <person name="Watson M."/>
            <person name="Adriaenssens E.M."/>
            <person name="Foster-Nyarko E."/>
            <person name="Jarju S."/>
            <person name="Secka A."/>
            <person name="Antonio M."/>
            <person name="Oren A."/>
            <person name="Chaudhuri R.R."/>
            <person name="La Ragione R."/>
            <person name="Hildebrand F."/>
            <person name="Pallen M.J."/>
        </authorList>
    </citation>
    <scope>NUCLEOTIDE SEQUENCE</scope>
    <source>
        <strain evidence="9">CHK199-13235</strain>
    </source>
</reference>
<dbReference type="InterPro" id="IPR000515">
    <property type="entry name" value="MetI-like"/>
</dbReference>
<dbReference type="InterPro" id="IPR035906">
    <property type="entry name" value="MetI-like_sf"/>
</dbReference>
<evidence type="ECO:0000313" key="9">
    <source>
        <dbReference type="EMBL" id="HIS75304.1"/>
    </source>
</evidence>
<name>A0A9D1FKD5_9FIRM</name>
<dbReference type="PANTHER" id="PTHR43744">
    <property type="entry name" value="ABC TRANSPORTER PERMEASE PROTEIN MG189-RELATED-RELATED"/>
    <property type="match status" value="1"/>
</dbReference>
<dbReference type="PANTHER" id="PTHR43744:SF9">
    <property type="entry name" value="POLYGALACTURONAN_RHAMNOGALACTURONAN TRANSPORT SYSTEM PERMEASE PROTEIN YTCP"/>
    <property type="match status" value="1"/>
</dbReference>
<keyword evidence="5 7" id="KW-1133">Transmembrane helix</keyword>
<evidence type="ECO:0000259" key="8">
    <source>
        <dbReference type="PROSITE" id="PS50928"/>
    </source>
</evidence>
<reference evidence="9" key="1">
    <citation type="submission" date="2020-10" db="EMBL/GenBank/DDBJ databases">
        <authorList>
            <person name="Gilroy R."/>
        </authorList>
    </citation>
    <scope>NUCLEOTIDE SEQUENCE</scope>
    <source>
        <strain evidence="9">CHK199-13235</strain>
    </source>
</reference>
<feature type="transmembrane region" description="Helical" evidence="7">
    <location>
        <begin position="80"/>
        <end position="101"/>
    </location>
</feature>
<feature type="transmembrane region" description="Helical" evidence="7">
    <location>
        <begin position="184"/>
        <end position="206"/>
    </location>
</feature>
<keyword evidence="3" id="KW-1003">Cell membrane</keyword>
<feature type="transmembrane region" description="Helical" evidence="7">
    <location>
        <begin position="113"/>
        <end position="131"/>
    </location>
</feature>
<keyword evidence="6 7" id="KW-0472">Membrane</keyword>
<evidence type="ECO:0000256" key="2">
    <source>
        <dbReference type="ARBA" id="ARBA00022448"/>
    </source>
</evidence>
<evidence type="ECO:0000256" key="6">
    <source>
        <dbReference type="ARBA" id="ARBA00023136"/>
    </source>
</evidence>
<comment type="similarity">
    <text evidence="7">Belongs to the binding-protein-dependent transport system permease family.</text>
</comment>
<evidence type="ECO:0000313" key="10">
    <source>
        <dbReference type="Proteomes" id="UP000824002"/>
    </source>
</evidence>
<feature type="transmembrane region" description="Helical" evidence="7">
    <location>
        <begin position="143"/>
        <end position="163"/>
    </location>
</feature>
<sequence length="297" mass="33181">MRKNKIHTGSAVFDTCNVVLMCVFMLIMLVPVLHVLFVSVSDPQEVIKGGLFLYPKGFNVKGYEAVFQNPRIITSYGNTILYAVCGTLATLFFTALTAYPLSISNFALKKPVTVYLTITMFFGGGMIPTYMLMRNLHLIDSRLVMIIPFCVGAYNVILFRTFFQGIPASLREAALIDGAGEYRILFQIILPLSKAILATIGLFTIVGKWNEWFSALIYLTDDNKMPVQMILRQMLFNSQALGTNADPVTKALMREQAVVPENIKYAAIIITMLPIMCIYPFLQKYFAKGVFVGTIKG</sequence>
<comment type="subcellular location">
    <subcellularLocation>
        <location evidence="1 7">Cell membrane</location>
        <topology evidence="1 7">Multi-pass membrane protein</topology>
    </subcellularLocation>
</comment>
<dbReference type="Proteomes" id="UP000824002">
    <property type="component" value="Unassembled WGS sequence"/>
</dbReference>
<feature type="transmembrane region" description="Helical" evidence="7">
    <location>
        <begin position="12"/>
        <end position="37"/>
    </location>
</feature>
<protein>
    <submittedName>
        <fullName evidence="9">Carbohydrate ABC transporter permease</fullName>
    </submittedName>
</protein>
<dbReference type="GO" id="GO:0055085">
    <property type="term" value="P:transmembrane transport"/>
    <property type="evidence" value="ECO:0007669"/>
    <property type="project" value="InterPro"/>
</dbReference>
<evidence type="ECO:0000256" key="4">
    <source>
        <dbReference type="ARBA" id="ARBA00022692"/>
    </source>
</evidence>
<feature type="transmembrane region" description="Helical" evidence="7">
    <location>
        <begin position="263"/>
        <end position="282"/>
    </location>
</feature>
<evidence type="ECO:0000256" key="3">
    <source>
        <dbReference type="ARBA" id="ARBA00022475"/>
    </source>
</evidence>
<proteinExistence type="inferred from homology"/>
<organism evidence="9 10">
    <name type="scientific">Candidatus Merdivicinus excrementipullorum</name>
    <dbReference type="NCBI Taxonomy" id="2840867"/>
    <lineage>
        <taxon>Bacteria</taxon>
        <taxon>Bacillati</taxon>
        <taxon>Bacillota</taxon>
        <taxon>Clostridia</taxon>
        <taxon>Eubacteriales</taxon>
        <taxon>Oscillospiraceae</taxon>
        <taxon>Oscillospiraceae incertae sedis</taxon>
        <taxon>Candidatus Merdivicinus</taxon>
    </lineage>
</organism>
<keyword evidence="2 7" id="KW-0813">Transport</keyword>
<feature type="domain" description="ABC transmembrane type-1" evidence="8">
    <location>
        <begin position="76"/>
        <end position="282"/>
    </location>
</feature>
<keyword evidence="4 7" id="KW-0812">Transmembrane</keyword>
<dbReference type="SUPFAM" id="SSF161098">
    <property type="entry name" value="MetI-like"/>
    <property type="match status" value="1"/>
</dbReference>
<evidence type="ECO:0000256" key="7">
    <source>
        <dbReference type="RuleBase" id="RU363032"/>
    </source>
</evidence>
<dbReference type="PROSITE" id="PS50928">
    <property type="entry name" value="ABC_TM1"/>
    <property type="match status" value="1"/>
</dbReference>
<dbReference type="Gene3D" id="1.10.3720.10">
    <property type="entry name" value="MetI-like"/>
    <property type="match status" value="1"/>
</dbReference>
<dbReference type="EMBL" id="DVJP01000010">
    <property type="protein sequence ID" value="HIS75304.1"/>
    <property type="molecule type" value="Genomic_DNA"/>
</dbReference>
<dbReference type="Pfam" id="PF00528">
    <property type="entry name" value="BPD_transp_1"/>
    <property type="match status" value="1"/>
</dbReference>
<dbReference type="GO" id="GO:0005886">
    <property type="term" value="C:plasma membrane"/>
    <property type="evidence" value="ECO:0007669"/>
    <property type="project" value="UniProtKB-SubCell"/>
</dbReference>
<evidence type="ECO:0000256" key="5">
    <source>
        <dbReference type="ARBA" id="ARBA00022989"/>
    </source>
</evidence>
<dbReference type="AlphaFoldDB" id="A0A9D1FKD5"/>
<accession>A0A9D1FKD5</accession>
<comment type="caution">
    <text evidence="9">The sequence shown here is derived from an EMBL/GenBank/DDBJ whole genome shotgun (WGS) entry which is preliminary data.</text>
</comment>
<dbReference type="CDD" id="cd06261">
    <property type="entry name" value="TM_PBP2"/>
    <property type="match status" value="1"/>
</dbReference>